<organism evidence="1 2">
    <name type="scientific">Tessaracoccus defluvii</name>
    <dbReference type="NCBI Taxonomy" id="1285901"/>
    <lineage>
        <taxon>Bacteria</taxon>
        <taxon>Bacillati</taxon>
        <taxon>Actinomycetota</taxon>
        <taxon>Actinomycetes</taxon>
        <taxon>Propionibacteriales</taxon>
        <taxon>Propionibacteriaceae</taxon>
        <taxon>Tessaracoccus</taxon>
    </lineage>
</organism>
<sequence>MPTEDPVLTITTHIGNAVAEAMRAWLAREGLDEDPANIWAHGVTGFIWAVADRWIVTNLRRPRAEVVAYIDSFFAPAFAAQQRS</sequence>
<evidence type="ECO:0000313" key="2">
    <source>
        <dbReference type="Proteomes" id="UP000516117"/>
    </source>
</evidence>
<protein>
    <submittedName>
        <fullName evidence="1">Uncharacterized protein</fullName>
    </submittedName>
</protein>
<dbReference type="RefSeq" id="WP_187721154.1">
    <property type="nucleotide sequence ID" value="NZ_CP060789.1"/>
</dbReference>
<dbReference type="KEGG" id="tdf:H9L22_00390"/>
<name>A0A7H0H668_9ACTN</name>
<dbReference type="EMBL" id="CP060789">
    <property type="protein sequence ID" value="QNP56034.1"/>
    <property type="molecule type" value="Genomic_DNA"/>
</dbReference>
<dbReference type="AlphaFoldDB" id="A0A7H0H668"/>
<reference evidence="1 2" key="1">
    <citation type="submission" date="2020-08" db="EMBL/GenBank/DDBJ databases">
        <title>Genome sequence of Tessaracoccus defluvii JCM 17540T.</title>
        <authorList>
            <person name="Hyun D.-W."/>
            <person name="Bae J.-W."/>
        </authorList>
    </citation>
    <scope>NUCLEOTIDE SEQUENCE [LARGE SCALE GENOMIC DNA]</scope>
    <source>
        <strain evidence="1 2">JCM 17540</strain>
    </source>
</reference>
<dbReference type="Proteomes" id="UP000516117">
    <property type="component" value="Chromosome"/>
</dbReference>
<accession>A0A7H0H668</accession>
<gene>
    <name evidence="1" type="ORF">H9L22_00390</name>
</gene>
<keyword evidence="2" id="KW-1185">Reference proteome</keyword>
<proteinExistence type="predicted"/>
<evidence type="ECO:0000313" key="1">
    <source>
        <dbReference type="EMBL" id="QNP56034.1"/>
    </source>
</evidence>